<dbReference type="Proteomes" id="UP000298347">
    <property type="component" value="Unassembled WGS sequence"/>
</dbReference>
<feature type="transmembrane region" description="Helical" evidence="7">
    <location>
        <begin position="12"/>
        <end position="30"/>
    </location>
</feature>
<proteinExistence type="inferred from homology"/>
<feature type="transmembrane region" description="Helical" evidence="7">
    <location>
        <begin position="74"/>
        <end position="95"/>
    </location>
</feature>
<evidence type="ECO:0000256" key="3">
    <source>
        <dbReference type="ARBA" id="ARBA00022475"/>
    </source>
</evidence>
<organism evidence="9 10">
    <name type="scientific">Sporolactobacillus shoreae</name>
    <dbReference type="NCBI Taxonomy" id="1465501"/>
    <lineage>
        <taxon>Bacteria</taxon>
        <taxon>Bacillati</taxon>
        <taxon>Bacillota</taxon>
        <taxon>Bacilli</taxon>
        <taxon>Bacillales</taxon>
        <taxon>Sporolactobacillaceae</taxon>
        <taxon>Sporolactobacillus</taxon>
    </lineage>
</organism>
<dbReference type="RefSeq" id="WP_135349983.1">
    <property type="nucleotide sequence ID" value="NZ_SRJD01000032.1"/>
</dbReference>
<sequence length="261" mass="28924">MKHDLLYRKKAQSLVILLILVVIAYLAMIITQFNIFQSLVSIPKAIVWSVTNFYPNASALTKIPDIWSRLQETLLISIAAASVASVFAFVFALFGSRVTEVNRILALISRFVANVFRNIDVSIWALVLLFSFGQSSLTGYFALFVASFGFLTRAFMETIDEVGADSVEALRATGASYASIVFQAVLPMSVPQLISWVLFMIETNIRSATLVGILTGSGIGFIFDLYYKGMDYHSASLVVLSIVLSILITEWISNYVRRAML</sequence>
<dbReference type="Gene3D" id="1.10.3720.10">
    <property type="entry name" value="MetI-like"/>
    <property type="match status" value="1"/>
</dbReference>
<dbReference type="CDD" id="cd06261">
    <property type="entry name" value="TM_PBP2"/>
    <property type="match status" value="1"/>
</dbReference>
<comment type="subcellular location">
    <subcellularLocation>
        <location evidence="1 7">Cell membrane</location>
        <topology evidence="1 7">Multi-pass membrane protein</topology>
    </subcellularLocation>
</comment>
<evidence type="ECO:0000256" key="6">
    <source>
        <dbReference type="ARBA" id="ARBA00023136"/>
    </source>
</evidence>
<dbReference type="PANTHER" id="PTHR30043:SF1">
    <property type="entry name" value="ABC TRANSPORT SYSTEM PERMEASE PROTEIN P69"/>
    <property type="match status" value="1"/>
</dbReference>
<dbReference type="EMBL" id="SRJD01000032">
    <property type="protein sequence ID" value="TGA96036.1"/>
    <property type="molecule type" value="Genomic_DNA"/>
</dbReference>
<dbReference type="InterPro" id="IPR000515">
    <property type="entry name" value="MetI-like"/>
</dbReference>
<dbReference type="Pfam" id="PF00528">
    <property type="entry name" value="BPD_transp_1"/>
    <property type="match status" value="1"/>
</dbReference>
<keyword evidence="10" id="KW-1185">Reference proteome</keyword>
<protein>
    <submittedName>
        <fullName evidence="9">ABC transporter permease subunit</fullName>
    </submittedName>
</protein>
<evidence type="ECO:0000259" key="8">
    <source>
        <dbReference type="PROSITE" id="PS50928"/>
    </source>
</evidence>
<feature type="transmembrane region" description="Helical" evidence="7">
    <location>
        <begin position="233"/>
        <end position="252"/>
    </location>
</feature>
<dbReference type="PANTHER" id="PTHR30043">
    <property type="entry name" value="PHOSPHONATES TRANSPORT SYSTEM PERMEASE PROTEIN"/>
    <property type="match status" value="1"/>
</dbReference>
<comment type="similarity">
    <text evidence="7">Belongs to the binding-protein-dependent transport system permease family.</text>
</comment>
<keyword evidence="5 7" id="KW-1133">Transmembrane helix</keyword>
<name>A0A4Z0GHQ8_9BACL</name>
<keyword evidence="4 7" id="KW-0812">Transmembrane</keyword>
<evidence type="ECO:0000256" key="4">
    <source>
        <dbReference type="ARBA" id="ARBA00022692"/>
    </source>
</evidence>
<dbReference type="PROSITE" id="PS50928">
    <property type="entry name" value="ABC_TM1"/>
    <property type="match status" value="1"/>
</dbReference>
<dbReference type="InterPro" id="IPR035906">
    <property type="entry name" value="MetI-like_sf"/>
</dbReference>
<dbReference type="GO" id="GO:0055085">
    <property type="term" value="P:transmembrane transport"/>
    <property type="evidence" value="ECO:0007669"/>
    <property type="project" value="InterPro"/>
</dbReference>
<dbReference type="OrthoDB" id="358217at2"/>
<dbReference type="AlphaFoldDB" id="A0A4Z0GHQ8"/>
<evidence type="ECO:0000256" key="7">
    <source>
        <dbReference type="RuleBase" id="RU363032"/>
    </source>
</evidence>
<evidence type="ECO:0000256" key="2">
    <source>
        <dbReference type="ARBA" id="ARBA00022448"/>
    </source>
</evidence>
<keyword evidence="6 7" id="KW-0472">Membrane</keyword>
<keyword evidence="2 7" id="KW-0813">Transport</keyword>
<keyword evidence="3" id="KW-1003">Cell membrane</keyword>
<feature type="transmembrane region" description="Helical" evidence="7">
    <location>
        <begin position="208"/>
        <end position="227"/>
    </location>
</feature>
<reference evidence="9 10" key="1">
    <citation type="journal article" date="2015" name="Int. J. Syst. Evol. Microbiol.">
        <title>Sporolactobacillus shoreae sp. nov. and Sporolactobacillus spathodeae sp. nov., two spore-forming lactic acid bacteria isolated from tree barks in Thailand.</title>
        <authorList>
            <person name="Thamacharoensuk T."/>
            <person name="Kitahara M."/>
            <person name="Ohkuma M."/>
            <person name="Thongchul N."/>
            <person name="Tanasupawat S."/>
        </authorList>
    </citation>
    <scope>NUCLEOTIDE SEQUENCE [LARGE SCALE GENOMIC DNA]</scope>
    <source>
        <strain evidence="9 10">BK92</strain>
    </source>
</reference>
<dbReference type="GO" id="GO:0005886">
    <property type="term" value="C:plasma membrane"/>
    <property type="evidence" value="ECO:0007669"/>
    <property type="project" value="UniProtKB-SubCell"/>
</dbReference>
<evidence type="ECO:0000256" key="1">
    <source>
        <dbReference type="ARBA" id="ARBA00004651"/>
    </source>
</evidence>
<accession>A0A4Z0GHQ8</accession>
<gene>
    <name evidence="9" type="ORF">E4665_16945</name>
</gene>
<feature type="domain" description="ABC transmembrane type-1" evidence="8">
    <location>
        <begin position="70"/>
        <end position="253"/>
    </location>
</feature>
<feature type="transmembrane region" description="Helical" evidence="7">
    <location>
        <begin position="176"/>
        <end position="201"/>
    </location>
</feature>
<comment type="caution">
    <text evidence="9">The sequence shown here is derived from an EMBL/GenBank/DDBJ whole genome shotgun (WGS) entry which is preliminary data.</text>
</comment>
<evidence type="ECO:0000313" key="9">
    <source>
        <dbReference type="EMBL" id="TGA96036.1"/>
    </source>
</evidence>
<dbReference type="SUPFAM" id="SSF161098">
    <property type="entry name" value="MetI-like"/>
    <property type="match status" value="1"/>
</dbReference>
<evidence type="ECO:0000256" key="5">
    <source>
        <dbReference type="ARBA" id="ARBA00022989"/>
    </source>
</evidence>
<evidence type="ECO:0000313" key="10">
    <source>
        <dbReference type="Proteomes" id="UP000298347"/>
    </source>
</evidence>